<reference evidence="3" key="1">
    <citation type="journal article" date="2011" name="Environ. Microbiol.">
        <title>Time-series analyses of Monterey Bay coastal microbial picoplankton using a 'genome proxy' microarray.</title>
        <authorList>
            <person name="Rich V.I."/>
            <person name="Pham V.D."/>
            <person name="Eppley J."/>
            <person name="Shi Y."/>
            <person name="DeLong E.F."/>
        </authorList>
    </citation>
    <scope>NUCLEOTIDE SEQUENCE</scope>
</reference>
<dbReference type="EMBL" id="GU474938">
    <property type="protein sequence ID" value="ADI20137.1"/>
    <property type="molecule type" value="Genomic_DNA"/>
</dbReference>
<evidence type="ECO:0000313" key="3">
    <source>
        <dbReference type="EMBL" id="ADI20137.1"/>
    </source>
</evidence>
<sequence>MKRYIFILSIFLLFFSVDSSYSQNSSEIPKAWHKKGETLTSFFGVSLYNGTLFAPVDKPFNIDGNYALSLSYLRSFKAKTLIKSTIKEIDRIQGMTIEEQKNLSNLLFDCFVNVSKGDRITAIAIHKNEISFFYNGKKQCDLEMANIRRKFFSIWLGNNTRDFEGSLRLQGL</sequence>
<proteinExistence type="predicted"/>
<feature type="signal peptide" evidence="1">
    <location>
        <begin position="1"/>
        <end position="22"/>
    </location>
</feature>
<accession>E0Y0E6</accession>
<feature type="domain" description="Chalcone isomerase" evidence="2">
    <location>
        <begin position="43"/>
        <end position="162"/>
    </location>
</feature>
<dbReference type="AlphaFoldDB" id="E0Y0E6"/>
<dbReference type="Pfam" id="PF16036">
    <property type="entry name" value="Chalcone_3"/>
    <property type="match status" value="1"/>
</dbReference>
<evidence type="ECO:0000259" key="2">
    <source>
        <dbReference type="Pfam" id="PF16036"/>
    </source>
</evidence>
<protein>
    <recommendedName>
        <fullName evidence="2">Chalcone isomerase domain-containing protein</fullName>
    </recommendedName>
</protein>
<dbReference type="InterPro" id="IPR016087">
    <property type="entry name" value="Chalcone_isomerase"/>
</dbReference>
<feature type="chain" id="PRO_5003143239" description="Chalcone isomerase domain-containing protein" evidence="1">
    <location>
        <begin position="23"/>
        <end position="172"/>
    </location>
</feature>
<evidence type="ECO:0000256" key="1">
    <source>
        <dbReference type="SAM" id="SignalP"/>
    </source>
</evidence>
<keyword evidence="1" id="KW-0732">Signal</keyword>
<organism evidence="3">
    <name type="scientific">uncultured alpha proteobacterium EB080_L06A09</name>
    <dbReference type="NCBI Taxonomy" id="710794"/>
    <lineage>
        <taxon>Bacteria</taxon>
        <taxon>Pseudomonadati</taxon>
        <taxon>Pseudomonadota</taxon>
        <taxon>Alphaproteobacteria</taxon>
        <taxon>environmental samples</taxon>
    </lineage>
</organism>
<name>E0Y0E6_9PROT</name>